<comment type="subcellular location">
    <subcellularLocation>
        <location evidence="1 8">Nucleus</location>
    </subcellularLocation>
</comment>
<dbReference type="PANTHER" id="PTHR13114">
    <property type="entry name" value="MEDIATOR OF RNA POLYMERASE II TRANSCRIPTION SUBUNIT 17"/>
    <property type="match status" value="1"/>
</dbReference>
<evidence type="ECO:0000256" key="3">
    <source>
        <dbReference type="ARBA" id="ARBA00019610"/>
    </source>
</evidence>
<dbReference type="AlphaFoldDB" id="A0A2T3AC06"/>
<comment type="function">
    <text evidence="8">Component of the Mediator complex, a coactivator involved in the regulated transcription of nearly all RNA polymerase II-dependent genes. Mediator functions as a bridge to convey information from gene-specific regulatory proteins to the basal RNA polymerase II transcription machinery. Mediator is recruited to promoters by direct interactions with regulatory proteins and serves as a scaffold for the assembly of a functional preinitiation complex with RNA polymerase II and the general transcription factors.</text>
</comment>
<dbReference type="InParanoid" id="A0A2T3AC06"/>
<evidence type="ECO:0000256" key="2">
    <source>
        <dbReference type="ARBA" id="ARBA00005635"/>
    </source>
</evidence>
<sequence length="656" mass="72239">MSSSSFALGPLALGDRRPQNLSDFIQRVNAERGGFRNITEESLREEAEADANGVLDSKEVDMLDDKAQDIGSGHQPSPEEFQTAISKVYQQAEVAHQNAMLALDFLSLLLTKEDSPQAGASLSPALRELVGTGVLGVDKLAKSNMTEARLQDHKAIATGWKLANIDKTVDSLLSSASRLQKEMTVEAKYWEEVLAVSDKGWAITHVSNELQDLGVRYGFSEAAPTFRKTSLAPMRRSDDGSVDLDCGALLGESKRLRVTLEERGKIVGRSALPEPLPQDAPLEDRVLEARNTIFAQELWHELDREGRLFPAYGISIEEGVLSYTYAEQSKVVIQLEPLTRSPDQEPVRPLPGDHHAEALSAILHQMLTYAHRVNNSKRSRSNPRNRKAATRSQPYQLVRPLLAYTKHGILVNEATNFISGLVTILQSAGFSTAMFKLTESPIAPDFATANHSIPEALITYLLRPLECQFEVNITPDVRILIHCRTAMRSAILPTFHIYPLPIAPGTPSPLHRLYPPSEFSNHEGYGLADLKYYLQEAVTRVLVDRAAAFIPPVVPSTSQTSGELEANWIRQSTGKALKNVNDEREEVSIEVVNSGTATGGQQLELRVAGSWNAGQAVPGRRVWIWTVQEAVEGLKHEGFEGVVKSILSREAPSQLD</sequence>
<gene>
    <name evidence="8" type="primary">MED17</name>
    <name evidence="9" type="ORF">BD289DRAFT_452212</name>
</gene>
<evidence type="ECO:0000256" key="1">
    <source>
        <dbReference type="ARBA" id="ARBA00004123"/>
    </source>
</evidence>
<keyword evidence="8" id="KW-0010">Activator</keyword>
<reference evidence="9 10" key="1">
    <citation type="journal article" date="2018" name="Mycol. Prog.">
        <title>Coniella lustricola, a new species from submerged detritus.</title>
        <authorList>
            <person name="Raudabaugh D.B."/>
            <person name="Iturriaga T."/>
            <person name="Carver A."/>
            <person name="Mondo S."/>
            <person name="Pangilinan J."/>
            <person name="Lipzen A."/>
            <person name="He G."/>
            <person name="Amirebrahimi M."/>
            <person name="Grigoriev I.V."/>
            <person name="Miller A.N."/>
        </authorList>
    </citation>
    <scope>NUCLEOTIDE SEQUENCE [LARGE SCALE GENOMIC DNA]</scope>
    <source>
        <strain evidence="9 10">B22-T-1</strain>
    </source>
</reference>
<dbReference type="GO" id="GO:0003712">
    <property type="term" value="F:transcription coregulator activity"/>
    <property type="evidence" value="ECO:0007669"/>
    <property type="project" value="InterPro"/>
</dbReference>
<dbReference type="Pfam" id="PF10156">
    <property type="entry name" value="Med17"/>
    <property type="match status" value="1"/>
</dbReference>
<dbReference type="EMBL" id="KZ678416">
    <property type="protein sequence ID" value="PSR90726.1"/>
    <property type="molecule type" value="Genomic_DNA"/>
</dbReference>
<dbReference type="OrthoDB" id="5319830at2759"/>
<evidence type="ECO:0000256" key="6">
    <source>
        <dbReference type="ARBA" id="ARBA00023242"/>
    </source>
</evidence>
<evidence type="ECO:0000256" key="5">
    <source>
        <dbReference type="ARBA" id="ARBA00023163"/>
    </source>
</evidence>
<evidence type="ECO:0000313" key="9">
    <source>
        <dbReference type="EMBL" id="PSR90726.1"/>
    </source>
</evidence>
<comment type="similarity">
    <text evidence="2 8">Belongs to the Mediator complex subunit 17 family.</text>
</comment>
<evidence type="ECO:0000256" key="4">
    <source>
        <dbReference type="ARBA" id="ARBA00023015"/>
    </source>
</evidence>
<organism evidence="9 10">
    <name type="scientific">Coniella lustricola</name>
    <dbReference type="NCBI Taxonomy" id="2025994"/>
    <lineage>
        <taxon>Eukaryota</taxon>
        <taxon>Fungi</taxon>
        <taxon>Dikarya</taxon>
        <taxon>Ascomycota</taxon>
        <taxon>Pezizomycotina</taxon>
        <taxon>Sordariomycetes</taxon>
        <taxon>Sordariomycetidae</taxon>
        <taxon>Diaporthales</taxon>
        <taxon>Schizoparmaceae</taxon>
        <taxon>Coniella</taxon>
    </lineage>
</organism>
<keyword evidence="4 8" id="KW-0805">Transcription regulation</keyword>
<dbReference type="PANTHER" id="PTHR13114:SF7">
    <property type="entry name" value="MEDIATOR OF RNA POLYMERASE II TRANSCRIPTION SUBUNIT 17"/>
    <property type="match status" value="1"/>
</dbReference>
<name>A0A2T3AC06_9PEZI</name>
<keyword evidence="5 8" id="KW-0804">Transcription</keyword>
<keyword evidence="6 8" id="KW-0539">Nucleus</keyword>
<dbReference type="InterPro" id="IPR019313">
    <property type="entry name" value="Mediator_Med17"/>
</dbReference>
<dbReference type="GO" id="GO:0070847">
    <property type="term" value="C:core mediator complex"/>
    <property type="evidence" value="ECO:0007669"/>
    <property type="project" value="TreeGrafter"/>
</dbReference>
<evidence type="ECO:0000313" key="10">
    <source>
        <dbReference type="Proteomes" id="UP000241462"/>
    </source>
</evidence>
<evidence type="ECO:0000256" key="8">
    <source>
        <dbReference type="RuleBase" id="RU364140"/>
    </source>
</evidence>
<accession>A0A2T3AC06</accession>
<keyword evidence="10" id="KW-1185">Reference proteome</keyword>
<proteinExistence type="inferred from homology"/>
<comment type="subunit">
    <text evidence="8">Component of the Mediator complex.</text>
</comment>
<dbReference type="GO" id="GO:0006357">
    <property type="term" value="P:regulation of transcription by RNA polymerase II"/>
    <property type="evidence" value="ECO:0007669"/>
    <property type="project" value="InterPro"/>
</dbReference>
<dbReference type="Proteomes" id="UP000241462">
    <property type="component" value="Unassembled WGS sequence"/>
</dbReference>
<dbReference type="STRING" id="2025994.A0A2T3AC06"/>
<dbReference type="GO" id="GO:0016592">
    <property type="term" value="C:mediator complex"/>
    <property type="evidence" value="ECO:0007669"/>
    <property type="project" value="InterPro"/>
</dbReference>
<protein>
    <recommendedName>
        <fullName evidence="3 8">Mediator of RNA polymerase II transcription subunit 17</fullName>
    </recommendedName>
    <alternativeName>
        <fullName evidence="7 8">Mediator complex subunit 17</fullName>
    </alternativeName>
</protein>
<dbReference type="Gene3D" id="6.10.250.2620">
    <property type="match status" value="1"/>
</dbReference>
<evidence type="ECO:0000256" key="7">
    <source>
        <dbReference type="ARBA" id="ARBA00032014"/>
    </source>
</evidence>